<dbReference type="EMBL" id="UETC01000022">
    <property type="protein sequence ID" value="SSA51548.1"/>
    <property type="molecule type" value="Genomic_DNA"/>
</dbReference>
<dbReference type="EMBL" id="QGDJ01000022">
    <property type="protein sequence ID" value="PWJ10684.1"/>
    <property type="molecule type" value="Genomic_DNA"/>
</dbReference>
<proteinExistence type="predicted"/>
<dbReference type="Proteomes" id="UP000251571">
    <property type="component" value="Unassembled WGS sequence"/>
</dbReference>
<gene>
    <name evidence="1" type="ORF">BCF38_1228</name>
    <name evidence="2" type="ORF">SAMN05421539_1228</name>
</gene>
<evidence type="ECO:0000313" key="4">
    <source>
        <dbReference type="Proteomes" id="UP000251571"/>
    </source>
</evidence>
<evidence type="ECO:0000313" key="3">
    <source>
        <dbReference type="Proteomes" id="UP000245839"/>
    </source>
</evidence>
<sequence length="126" mass="14385">MVELIKPTERKIVITDFEDEIGHGAGIDLPNVGSGVDKGRFKMKVRRFIEAHRDHITLIKLRKAEPLAAQDLEELERFFLEQASPPPKIWRPLRPNRGWVAFRDLSPVWIVPPRNRRSAASSPTVG</sequence>
<dbReference type="AlphaFoldDB" id="A0A2Y9B7N3"/>
<organism evidence="2 4">
    <name type="scientific">Jannaschia seohaensis</name>
    <dbReference type="NCBI Taxonomy" id="475081"/>
    <lineage>
        <taxon>Bacteria</taxon>
        <taxon>Pseudomonadati</taxon>
        <taxon>Pseudomonadota</taxon>
        <taxon>Alphaproteobacteria</taxon>
        <taxon>Rhodobacterales</taxon>
        <taxon>Roseobacteraceae</taxon>
        <taxon>Jannaschia</taxon>
    </lineage>
</organism>
<evidence type="ECO:0000313" key="1">
    <source>
        <dbReference type="EMBL" id="PWJ10684.1"/>
    </source>
</evidence>
<accession>A0A2Y9B7N3</accession>
<evidence type="ECO:0000313" key="2">
    <source>
        <dbReference type="EMBL" id="SSA51548.1"/>
    </source>
</evidence>
<name>A0A2Y9B7N3_9RHOB</name>
<reference evidence="2 4" key="1">
    <citation type="submission" date="2016-10" db="EMBL/GenBank/DDBJ databases">
        <authorList>
            <person name="Cai Z."/>
        </authorList>
    </citation>
    <scope>NUCLEOTIDE SEQUENCE [LARGE SCALE GENOMIC DNA]</scope>
    <source>
        <strain evidence="2 4">DSM 25227</strain>
    </source>
</reference>
<keyword evidence="3" id="KW-1185">Reference proteome</keyword>
<dbReference type="RefSeq" id="WP_245947696.1">
    <property type="nucleotide sequence ID" value="NZ_QGDJ01000022.1"/>
</dbReference>
<protein>
    <submittedName>
        <fullName evidence="1">Type I restriction enzyme R subunit</fullName>
    </submittedName>
    <submittedName>
        <fullName evidence="2">Type I restriction enzyme, R subunit</fullName>
    </submittedName>
</protein>
<dbReference type="Proteomes" id="UP000245839">
    <property type="component" value="Unassembled WGS sequence"/>
</dbReference>
<reference evidence="1 3" key="2">
    <citation type="submission" date="2018-03" db="EMBL/GenBank/DDBJ databases">
        <title>Genomic Encyclopedia of Archaeal and Bacterial Type Strains, Phase II (KMG-II): from individual species to whole genera.</title>
        <authorList>
            <person name="Goeker M."/>
        </authorList>
    </citation>
    <scope>NUCLEOTIDE SEQUENCE [LARGE SCALE GENOMIC DNA]</scope>
    <source>
        <strain evidence="1 3">DSM 25227</strain>
    </source>
</reference>